<feature type="active site" description="Acyl-thioester intermediate" evidence="2">
    <location>
        <position position="188"/>
    </location>
</feature>
<sequence length="215" mass="23863">MTASKSGKLGLLFLSVLLVMFGIFVFTINVTLLYKGKNAIEVDEVELEEVNDFKELNDALETRKQTLPPKAVPVSSRKKAGEEIGQLYIPKLNIVLPVFHGTSERELVKGVGHVIGTALPGENNNTVLTGHRDTVFRKIGEVKKGDILKVENEQALYTYKVRKTRIVDADDTTVIVPKRTATLTVSTCYPFTYIGPAKQRYVLVADLISSKLKRT</sequence>
<dbReference type="InterPro" id="IPR053525">
    <property type="entry name" value="Sortase_D"/>
</dbReference>
<accession>A0A1S2L7P7</accession>
<dbReference type="Pfam" id="PF04203">
    <property type="entry name" value="Sortase"/>
    <property type="match status" value="1"/>
</dbReference>
<feature type="active site" description="Proton donor/acceptor" evidence="2">
    <location>
        <position position="131"/>
    </location>
</feature>
<dbReference type="Gene3D" id="2.40.260.10">
    <property type="entry name" value="Sortase"/>
    <property type="match status" value="1"/>
</dbReference>
<dbReference type="InterPro" id="IPR023365">
    <property type="entry name" value="Sortase_dom-sf"/>
</dbReference>
<dbReference type="CDD" id="cd05828">
    <property type="entry name" value="Sortase_D_1"/>
    <property type="match status" value="1"/>
</dbReference>
<keyword evidence="1" id="KW-0378">Hydrolase</keyword>
<gene>
    <name evidence="4" type="ORF">BKP35_17760</name>
</gene>
<dbReference type="NCBIfam" id="NF033746">
    <property type="entry name" value="class_D_sortase"/>
    <property type="match status" value="1"/>
</dbReference>
<evidence type="ECO:0000313" key="5">
    <source>
        <dbReference type="Proteomes" id="UP000180098"/>
    </source>
</evidence>
<dbReference type="InterPro" id="IPR041999">
    <property type="entry name" value="Sortase_D_1"/>
</dbReference>
<keyword evidence="3" id="KW-0812">Transmembrane</keyword>
<protein>
    <recommendedName>
        <fullName evidence="6">Class D sortase</fullName>
    </recommendedName>
</protein>
<reference evidence="4 5" key="1">
    <citation type="submission" date="2016-10" db="EMBL/GenBank/DDBJ databases">
        <title>Draft genome sequences of four alkaliphilic bacteria belonging to the Anaerobacillus genus.</title>
        <authorList>
            <person name="Bassil N.M."/>
            <person name="Lloyd J.R."/>
        </authorList>
    </citation>
    <scope>NUCLEOTIDE SEQUENCE [LARGE SCALE GENOMIC DNA]</scope>
    <source>
        <strain evidence="4 5">DSM 15340</strain>
    </source>
</reference>
<evidence type="ECO:0000256" key="2">
    <source>
        <dbReference type="PIRSR" id="PIRSR605754-1"/>
    </source>
</evidence>
<feature type="transmembrane region" description="Helical" evidence="3">
    <location>
        <begin position="12"/>
        <end position="34"/>
    </location>
</feature>
<evidence type="ECO:0000256" key="3">
    <source>
        <dbReference type="SAM" id="Phobius"/>
    </source>
</evidence>
<keyword evidence="5" id="KW-1185">Reference proteome</keyword>
<dbReference type="InterPro" id="IPR005754">
    <property type="entry name" value="Sortase"/>
</dbReference>
<dbReference type="NCBIfam" id="TIGR01076">
    <property type="entry name" value="sortase_fam"/>
    <property type="match status" value="1"/>
</dbReference>
<dbReference type="Proteomes" id="UP000180098">
    <property type="component" value="Unassembled WGS sequence"/>
</dbReference>
<organism evidence="4 5">
    <name type="scientific">Anaerobacillus arseniciselenatis</name>
    <dbReference type="NCBI Taxonomy" id="85682"/>
    <lineage>
        <taxon>Bacteria</taxon>
        <taxon>Bacillati</taxon>
        <taxon>Bacillota</taxon>
        <taxon>Bacilli</taxon>
        <taxon>Bacillales</taxon>
        <taxon>Bacillaceae</taxon>
        <taxon>Anaerobacillus</taxon>
    </lineage>
</organism>
<keyword evidence="3" id="KW-1133">Transmembrane helix</keyword>
<name>A0A1S2L7P7_9BACI</name>
<dbReference type="EMBL" id="MLQQ01000054">
    <property type="protein sequence ID" value="OIJ08320.1"/>
    <property type="molecule type" value="Genomic_DNA"/>
</dbReference>
<comment type="caution">
    <text evidence="4">The sequence shown here is derived from an EMBL/GenBank/DDBJ whole genome shotgun (WGS) entry which is preliminary data.</text>
</comment>
<dbReference type="SUPFAM" id="SSF63817">
    <property type="entry name" value="Sortase"/>
    <property type="match status" value="1"/>
</dbReference>
<evidence type="ECO:0000313" key="4">
    <source>
        <dbReference type="EMBL" id="OIJ08320.1"/>
    </source>
</evidence>
<keyword evidence="3" id="KW-0472">Membrane</keyword>
<evidence type="ECO:0008006" key="6">
    <source>
        <dbReference type="Google" id="ProtNLM"/>
    </source>
</evidence>
<dbReference type="AlphaFoldDB" id="A0A1S2L7P7"/>
<proteinExistence type="predicted"/>
<evidence type="ECO:0000256" key="1">
    <source>
        <dbReference type="ARBA" id="ARBA00022801"/>
    </source>
</evidence>
<dbReference type="GO" id="GO:0016787">
    <property type="term" value="F:hydrolase activity"/>
    <property type="evidence" value="ECO:0007669"/>
    <property type="project" value="UniProtKB-KW"/>
</dbReference>